<evidence type="ECO:0000256" key="1">
    <source>
        <dbReference type="ARBA" id="ARBA00001561"/>
    </source>
</evidence>
<dbReference type="GO" id="GO:0071555">
    <property type="term" value="P:cell wall organization"/>
    <property type="evidence" value="ECO:0007669"/>
    <property type="project" value="UniProtKB-KW"/>
</dbReference>
<comment type="caution">
    <text evidence="6">The sequence shown here is derived from an EMBL/GenBank/DDBJ whole genome shotgun (WGS) entry which is preliminary data.</text>
</comment>
<keyword evidence="7" id="KW-1185">Reference proteome</keyword>
<sequence length="308" mass="34999">MPRPDYQQARWYGAHSGNYSTANRPSSNPINRIVLHITEGSWSSAINWFNDSRAQVSAHYVVRSSDGFIGQCVEEKDIAWHAGNWPVNQTSIGIEHEGFGNDPKWMTSALYDSSARLSAYLCRKYNVPIRHAQSASEQGFLLHRQVTSTACPGRYFDIAHYLNRVRSYTQHRQVVDNANSNRFRASGAWGTSSYSSQRYGSDYRFANPSSNNDPAMFKIRIPRRGRYRIFAWWPALPGYNPRTPIAIQTASGWQRVFVNQRQNGGRWNLLGTFEMAAGDGWWIRIQRSSPQPNGGYVIADAVRVVEVV</sequence>
<dbReference type="OrthoDB" id="66275at2"/>
<evidence type="ECO:0000259" key="5">
    <source>
        <dbReference type="SMART" id="SM00644"/>
    </source>
</evidence>
<reference evidence="6 7" key="1">
    <citation type="submission" date="2019-03" db="EMBL/GenBank/DDBJ databases">
        <title>Whole genome sequence of a novel Rubrobacter taiwanensis strain, isolated from Yellowstone National Park.</title>
        <authorList>
            <person name="Freed S."/>
            <person name="Ramaley R.F."/>
            <person name="Kyndt J.A."/>
        </authorList>
    </citation>
    <scope>NUCLEOTIDE SEQUENCE [LARGE SCALE GENOMIC DNA]</scope>
    <source>
        <strain evidence="6 7">Yellowstone</strain>
    </source>
</reference>
<dbReference type="InterPro" id="IPR002502">
    <property type="entry name" value="Amidase_domain"/>
</dbReference>
<dbReference type="SUPFAM" id="SSF55846">
    <property type="entry name" value="N-acetylmuramoyl-L-alanine amidase-like"/>
    <property type="match status" value="1"/>
</dbReference>
<organism evidence="6 7">
    <name type="scientific">Rubrobacter taiwanensis</name>
    <dbReference type="NCBI Taxonomy" id="185139"/>
    <lineage>
        <taxon>Bacteria</taxon>
        <taxon>Bacillati</taxon>
        <taxon>Actinomycetota</taxon>
        <taxon>Rubrobacteria</taxon>
        <taxon>Rubrobacterales</taxon>
        <taxon>Rubrobacteraceae</taxon>
        <taxon>Rubrobacter</taxon>
    </lineage>
</organism>
<dbReference type="Gene3D" id="3.40.80.10">
    <property type="entry name" value="Peptidoglycan recognition protein-like"/>
    <property type="match status" value="1"/>
</dbReference>
<dbReference type="GO" id="GO:0008745">
    <property type="term" value="F:N-acetylmuramoyl-L-alanine amidase activity"/>
    <property type="evidence" value="ECO:0007669"/>
    <property type="project" value="UniProtKB-EC"/>
</dbReference>
<proteinExistence type="predicted"/>
<keyword evidence="3" id="KW-0378">Hydrolase</keyword>
<evidence type="ECO:0000256" key="3">
    <source>
        <dbReference type="ARBA" id="ARBA00022801"/>
    </source>
</evidence>
<dbReference type="InterPro" id="IPR051206">
    <property type="entry name" value="NAMLAA_amidase_2"/>
</dbReference>
<dbReference type="PANTHER" id="PTHR30417">
    <property type="entry name" value="N-ACETYLMURAMOYL-L-ALANINE AMIDASE AMID"/>
    <property type="match status" value="1"/>
</dbReference>
<dbReference type="PANTHER" id="PTHR30417:SF1">
    <property type="entry name" value="N-ACETYLMURAMOYL-L-ALANINE AMIDASE AMID"/>
    <property type="match status" value="1"/>
</dbReference>
<dbReference type="EC" id="3.5.1.28" evidence="2"/>
<dbReference type="Proteomes" id="UP000295244">
    <property type="component" value="Unassembled WGS sequence"/>
</dbReference>
<dbReference type="Pfam" id="PF25275">
    <property type="entry name" value="Golvesin_C"/>
    <property type="match status" value="1"/>
</dbReference>
<feature type="domain" description="N-acetylmuramoyl-L-alanine amidase" evidence="5">
    <location>
        <begin position="19"/>
        <end position="153"/>
    </location>
</feature>
<dbReference type="AlphaFoldDB" id="A0A4R1BSI5"/>
<comment type="catalytic activity">
    <reaction evidence="1">
        <text>Hydrolyzes the link between N-acetylmuramoyl residues and L-amino acid residues in certain cell-wall glycopeptides.</text>
        <dbReference type="EC" id="3.5.1.28"/>
    </reaction>
</comment>
<dbReference type="GO" id="GO:0009253">
    <property type="term" value="P:peptidoglycan catabolic process"/>
    <property type="evidence" value="ECO:0007669"/>
    <property type="project" value="InterPro"/>
</dbReference>
<evidence type="ECO:0000313" key="6">
    <source>
        <dbReference type="EMBL" id="TCJ20621.1"/>
    </source>
</evidence>
<accession>A0A4R1BSI5</accession>
<dbReference type="RefSeq" id="WP_132687335.1">
    <property type="nucleotide sequence ID" value="NZ_SKBU01000002.1"/>
</dbReference>
<dbReference type="EMBL" id="SKBU01000002">
    <property type="protein sequence ID" value="TCJ20621.1"/>
    <property type="molecule type" value="Genomic_DNA"/>
</dbReference>
<evidence type="ECO:0000256" key="4">
    <source>
        <dbReference type="ARBA" id="ARBA00023316"/>
    </source>
</evidence>
<dbReference type="InterPro" id="IPR033803">
    <property type="entry name" value="CBD-like_Golvesin-Xly"/>
</dbReference>
<dbReference type="CDD" id="cd14488">
    <property type="entry name" value="CBM6-CBM35-CBM36_like_2"/>
    <property type="match status" value="1"/>
</dbReference>
<dbReference type="Pfam" id="PF01510">
    <property type="entry name" value="Amidase_2"/>
    <property type="match status" value="1"/>
</dbReference>
<evidence type="ECO:0000256" key="2">
    <source>
        <dbReference type="ARBA" id="ARBA00011901"/>
    </source>
</evidence>
<protein>
    <recommendedName>
        <fullName evidence="2">N-acetylmuramoyl-L-alanine amidase</fullName>
        <ecNumber evidence="2">3.5.1.28</ecNumber>
    </recommendedName>
</protein>
<keyword evidence="4" id="KW-0961">Cell wall biogenesis/degradation</keyword>
<dbReference type="FunFam" id="3.40.80.10:FF:000006">
    <property type="entry name" value="N-acetylmuramoyl-L-alanine amidase"/>
    <property type="match status" value="1"/>
</dbReference>
<name>A0A4R1BSI5_9ACTN</name>
<dbReference type="InterPro" id="IPR036505">
    <property type="entry name" value="Amidase/PGRP_sf"/>
</dbReference>
<dbReference type="GO" id="GO:0009254">
    <property type="term" value="P:peptidoglycan turnover"/>
    <property type="evidence" value="ECO:0007669"/>
    <property type="project" value="TreeGrafter"/>
</dbReference>
<dbReference type="CDD" id="cd06583">
    <property type="entry name" value="PGRP"/>
    <property type="match status" value="1"/>
</dbReference>
<evidence type="ECO:0000313" key="7">
    <source>
        <dbReference type="Proteomes" id="UP000295244"/>
    </source>
</evidence>
<gene>
    <name evidence="6" type="ORF">E0L93_01000</name>
</gene>
<dbReference type="SMART" id="SM00644">
    <property type="entry name" value="Ami_2"/>
    <property type="match status" value="1"/>
</dbReference>